<dbReference type="RefSeq" id="WP_189542388.1">
    <property type="nucleotide sequence ID" value="NZ_BMZD01000007.1"/>
</dbReference>
<dbReference type="PROSITE" id="PS00166">
    <property type="entry name" value="ENOYL_COA_HYDRATASE"/>
    <property type="match status" value="1"/>
</dbReference>
<comment type="caution">
    <text evidence="5">The sequence shown here is derived from an EMBL/GenBank/DDBJ whole genome shotgun (WGS) entry which is preliminary data.</text>
</comment>
<organism evidence="5 6">
    <name type="scientific">Novosphingobium arvoryzae</name>
    <dbReference type="NCBI Taxonomy" id="1256514"/>
    <lineage>
        <taxon>Bacteria</taxon>
        <taxon>Pseudomonadati</taxon>
        <taxon>Pseudomonadota</taxon>
        <taxon>Alphaproteobacteria</taxon>
        <taxon>Sphingomonadales</taxon>
        <taxon>Sphingomonadaceae</taxon>
        <taxon>Novosphingobium</taxon>
    </lineage>
</organism>
<dbReference type="Proteomes" id="UP000634139">
    <property type="component" value="Unassembled WGS sequence"/>
</dbReference>
<keyword evidence="6" id="KW-1185">Reference proteome</keyword>
<reference evidence="5" key="2">
    <citation type="submission" date="2020-09" db="EMBL/GenBank/DDBJ databases">
        <authorList>
            <person name="Sun Q."/>
            <person name="Kim S."/>
        </authorList>
    </citation>
    <scope>NUCLEOTIDE SEQUENCE</scope>
    <source>
        <strain evidence="5">KCTC 32422</strain>
    </source>
</reference>
<dbReference type="Gene3D" id="3.90.226.10">
    <property type="entry name" value="2-enoyl-CoA Hydratase, Chain A, domain 1"/>
    <property type="match status" value="1"/>
</dbReference>
<dbReference type="EMBL" id="BMZD01000007">
    <property type="protein sequence ID" value="GHA04371.1"/>
    <property type="molecule type" value="Genomic_DNA"/>
</dbReference>
<evidence type="ECO:0000256" key="2">
    <source>
        <dbReference type="ARBA" id="ARBA00023239"/>
    </source>
</evidence>
<dbReference type="PANTHER" id="PTHR11941">
    <property type="entry name" value="ENOYL-COA HYDRATASE-RELATED"/>
    <property type="match status" value="1"/>
</dbReference>
<feature type="region of interest" description="Disordered" evidence="4">
    <location>
        <begin position="234"/>
        <end position="257"/>
    </location>
</feature>
<evidence type="ECO:0000256" key="1">
    <source>
        <dbReference type="ARBA" id="ARBA00005254"/>
    </source>
</evidence>
<dbReference type="InterPro" id="IPR014748">
    <property type="entry name" value="Enoyl-CoA_hydra_C"/>
</dbReference>
<protein>
    <submittedName>
        <fullName evidence="5">Enoyl-CoA hydratase</fullName>
    </submittedName>
</protein>
<gene>
    <name evidence="5" type="primary">fadB</name>
    <name evidence="5" type="ORF">GCM10011617_26770</name>
</gene>
<dbReference type="CDD" id="cd06558">
    <property type="entry name" value="crotonase-like"/>
    <property type="match status" value="1"/>
</dbReference>
<dbReference type="InterPro" id="IPR029045">
    <property type="entry name" value="ClpP/crotonase-like_dom_sf"/>
</dbReference>
<evidence type="ECO:0000313" key="5">
    <source>
        <dbReference type="EMBL" id="GHA04371.1"/>
    </source>
</evidence>
<dbReference type="GO" id="GO:0016829">
    <property type="term" value="F:lyase activity"/>
    <property type="evidence" value="ECO:0007669"/>
    <property type="project" value="UniProtKB-KW"/>
</dbReference>
<evidence type="ECO:0000256" key="4">
    <source>
        <dbReference type="SAM" id="MobiDB-lite"/>
    </source>
</evidence>
<name>A0A918RL43_9SPHN</name>
<dbReference type="Gene3D" id="1.10.12.10">
    <property type="entry name" value="Lyase 2-enoyl-coa Hydratase, Chain A, domain 2"/>
    <property type="match status" value="1"/>
</dbReference>
<reference evidence="5" key="1">
    <citation type="journal article" date="2014" name="Int. J. Syst. Evol. Microbiol.">
        <title>Complete genome sequence of Corynebacterium casei LMG S-19264T (=DSM 44701T), isolated from a smear-ripened cheese.</title>
        <authorList>
            <consortium name="US DOE Joint Genome Institute (JGI-PGF)"/>
            <person name="Walter F."/>
            <person name="Albersmeier A."/>
            <person name="Kalinowski J."/>
            <person name="Ruckert C."/>
        </authorList>
    </citation>
    <scope>NUCLEOTIDE SEQUENCE</scope>
    <source>
        <strain evidence="5">KCTC 32422</strain>
    </source>
</reference>
<accession>A0A918RL43</accession>
<keyword evidence="2" id="KW-0456">Lyase</keyword>
<dbReference type="InterPro" id="IPR018376">
    <property type="entry name" value="Enoyl-CoA_hyd/isom_CS"/>
</dbReference>
<evidence type="ECO:0000313" key="6">
    <source>
        <dbReference type="Proteomes" id="UP000634139"/>
    </source>
</evidence>
<sequence>MQHIKVTVANGVRTVTLARPDVLNAINADMHDELEAAFNAYAAAPDEHVCVITGEGRGFCAGSDLKAVAQDGHRDYPAHGYAGLIERFDCPKPFIAAVNGLALGGGFELALACDIVIAAESASFGLPEPLVGAIALGGGLHRLARQVPLKQAMGMILAARRVGAAEGLRMGFVTEVVPDAELADCTARWCADILRASPMSVRTSKAMVLRGLAESDVEAAMRAQPGWAEFQAWRTSEDASEGPRAFAEKRAPRWTGR</sequence>
<proteinExistence type="inferred from homology"/>
<evidence type="ECO:0000256" key="3">
    <source>
        <dbReference type="RuleBase" id="RU003707"/>
    </source>
</evidence>
<dbReference type="GO" id="GO:0006635">
    <property type="term" value="P:fatty acid beta-oxidation"/>
    <property type="evidence" value="ECO:0007669"/>
    <property type="project" value="TreeGrafter"/>
</dbReference>
<dbReference type="AlphaFoldDB" id="A0A918RL43"/>
<comment type="similarity">
    <text evidence="1 3">Belongs to the enoyl-CoA hydratase/isomerase family.</text>
</comment>
<dbReference type="SUPFAM" id="SSF52096">
    <property type="entry name" value="ClpP/crotonase"/>
    <property type="match status" value="1"/>
</dbReference>
<dbReference type="PANTHER" id="PTHR11941:SF54">
    <property type="entry name" value="ENOYL-COA HYDRATASE, MITOCHONDRIAL"/>
    <property type="match status" value="1"/>
</dbReference>
<dbReference type="Pfam" id="PF00378">
    <property type="entry name" value="ECH_1"/>
    <property type="match status" value="1"/>
</dbReference>
<dbReference type="InterPro" id="IPR001753">
    <property type="entry name" value="Enoyl-CoA_hydra/iso"/>
</dbReference>